<feature type="transmembrane region" description="Helical" evidence="9">
    <location>
        <begin position="51"/>
        <end position="74"/>
    </location>
</feature>
<evidence type="ECO:0000256" key="2">
    <source>
        <dbReference type="ARBA" id="ARBA00022475"/>
    </source>
</evidence>
<keyword evidence="4" id="KW-0547">Nucleotide-binding</keyword>
<evidence type="ECO:0000259" key="10">
    <source>
        <dbReference type="Pfam" id="PF19312"/>
    </source>
</evidence>
<evidence type="ECO:0000313" key="11">
    <source>
        <dbReference type="EMBL" id="KKL16651.1"/>
    </source>
</evidence>
<keyword evidence="3 9" id="KW-0812">Transmembrane</keyword>
<dbReference type="EMBL" id="LAZR01039577">
    <property type="protein sequence ID" value="KKL16651.1"/>
    <property type="molecule type" value="Genomic_DNA"/>
</dbReference>
<evidence type="ECO:0000256" key="3">
    <source>
        <dbReference type="ARBA" id="ARBA00022692"/>
    </source>
</evidence>
<evidence type="ECO:0000256" key="7">
    <source>
        <dbReference type="ARBA" id="ARBA00023012"/>
    </source>
</evidence>
<keyword evidence="6 9" id="KW-1133">Transmembrane helix</keyword>
<dbReference type="Pfam" id="PF19312">
    <property type="entry name" value="NtrY_N"/>
    <property type="match status" value="1"/>
</dbReference>
<evidence type="ECO:0000256" key="8">
    <source>
        <dbReference type="ARBA" id="ARBA00023136"/>
    </source>
</evidence>
<protein>
    <recommendedName>
        <fullName evidence="10">Nitrogen regulation protein NtrY-like N-terminal domain-containing protein</fullName>
    </recommendedName>
</protein>
<dbReference type="AlphaFoldDB" id="A0A0F9DFW4"/>
<keyword evidence="8 9" id="KW-0472">Membrane</keyword>
<comment type="subcellular location">
    <subcellularLocation>
        <location evidence="1">Cell membrane</location>
        <topology evidence="1">Multi-pass membrane protein</topology>
    </subcellularLocation>
</comment>
<accession>A0A0F9DFW4</accession>
<evidence type="ECO:0000256" key="9">
    <source>
        <dbReference type="SAM" id="Phobius"/>
    </source>
</evidence>
<evidence type="ECO:0000256" key="1">
    <source>
        <dbReference type="ARBA" id="ARBA00004651"/>
    </source>
</evidence>
<feature type="transmembrane region" description="Helical" evidence="9">
    <location>
        <begin position="95"/>
        <end position="116"/>
    </location>
</feature>
<reference evidence="11" key="1">
    <citation type="journal article" date="2015" name="Nature">
        <title>Complex archaea that bridge the gap between prokaryotes and eukaryotes.</title>
        <authorList>
            <person name="Spang A."/>
            <person name="Saw J.H."/>
            <person name="Jorgensen S.L."/>
            <person name="Zaremba-Niedzwiedzka K."/>
            <person name="Martijn J."/>
            <person name="Lind A.E."/>
            <person name="van Eijk R."/>
            <person name="Schleper C."/>
            <person name="Guy L."/>
            <person name="Ettema T.J."/>
        </authorList>
    </citation>
    <scope>NUCLEOTIDE SEQUENCE</scope>
</reference>
<organism evidence="11">
    <name type="scientific">marine sediment metagenome</name>
    <dbReference type="NCBI Taxonomy" id="412755"/>
    <lineage>
        <taxon>unclassified sequences</taxon>
        <taxon>metagenomes</taxon>
        <taxon>ecological metagenomes</taxon>
    </lineage>
</organism>
<dbReference type="GO" id="GO:0005886">
    <property type="term" value="C:plasma membrane"/>
    <property type="evidence" value="ECO:0007669"/>
    <property type="project" value="UniProtKB-SubCell"/>
</dbReference>
<gene>
    <name evidence="11" type="ORF">LCGC14_2493440</name>
</gene>
<feature type="domain" description="Nitrogen regulation protein NtrY-like N-terminal" evidence="10">
    <location>
        <begin position="24"/>
        <end position="148"/>
    </location>
</feature>
<keyword evidence="2" id="KW-1003">Cell membrane</keyword>
<dbReference type="GO" id="GO:0005524">
    <property type="term" value="F:ATP binding"/>
    <property type="evidence" value="ECO:0007669"/>
    <property type="project" value="UniProtKB-KW"/>
</dbReference>
<name>A0A0F9DFW4_9ZZZZ</name>
<keyword evidence="5" id="KW-0067">ATP-binding</keyword>
<sequence>MKYYKQDIKMEDKRKKGPRIIGAIIIFLIILFFTVEYFIREAQEFSSTSITNILLASLQLIVLLLFIILLFVLIRNLVKLYLERKRKIIGAYFKTRLVLFFTALSLIPTLLLFLFASDLISRNIEQWFKTPLNKIMDDTKSLADSLLMESEE</sequence>
<proteinExistence type="predicted"/>
<evidence type="ECO:0000256" key="5">
    <source>
        <dbReference type="ARBA" id="ARBA00022840"/>
    </source>
</evidence>
<feature type="transmembrane region" description="Helical" evidence="9">
    <location>
        <begin position="20"/>
        <end position="39"/>
    </location>
</feature>
<evidence type="ECO:0000256" key="4">
    <source>
        <dbReference type="ARBA" id="ARBA00022741"/>
    </source>
</evidence>
<dbReference type="GO" id="GO:0000160">
    <property type="term" value="P:phosphorelay signal transduction system"/>
    <property type="evidence" value="ECO:0007669"/>
    <property type="project" value="UniProtKB-KW"/>
</dbReference>
<keyword evidence="7" id="KW-0902">Two-component regulatory system</keyword>
<dbReference type="InterPro" id="IPR045671">
    <property type="entry name" value="NtrY-like_N"/>
</dbReference>
<feature type="non-terminal residue" evidence="11">
    <location>
        <position position="152"/>
    </location>
</feature>
<comment type="caution">
    <text evidence="11">The sequence shown here is derived from an EMBL/GenBank/DDBJ whole genome shotgun (WGS) entry which is preliminary data.</text>
</comment>
<evidence type="ECO:0000256" key="6">
    <source>
        <dbReference type="ARBA" id="ARBA00022989"/>
    </source>
</evidence>